<dbReference type="SUPFAM" id="SSF52540">
    <property type="entry name" value="P-loop containing nucleoside triphosphate hydrolases"/>
    <property type="match status" value="1"/>
</dbReference>
<reference evidence="3 4" key="1">
    <citation type="submission" date="2021-04" db="EMBL/GenBank/DDBJ databases">
        <title>Molecular and phenotypic characterization and identification of bacterial isolates recovered from the Anatolian ground squirrels (Spermophilus xanthoprymnus) and which have the potential to form a new species in the Campylobacter genus.</title>
        <authorList>
            <person name="Aydin F."/>
            <person name="Abay S."/>
            <person name="Kayman T."/>
            <person name="Karakaya E."/>
            <person name="Mustak H.K."/>
            <person name="Mustak I.B."/>
            <person name="Bilgin N."/>
            <person name="Duzler A."/>
            <person name="Sahin O."/>
            <person name="Guran O."/>
            <person name="Saticioglu I.B."/>
        </authorList>
    </citation>
    <scope>NUCLEOTIDE SEQUENCE [LARGE SCALE GENOMIC DNA]</scope>
    <source>
        <strain evidence="4">faydin-G24</strain>
    </source>
</reference>
<gene>
    <name evidence="3" type="ORF">KDD93_07180</name>
</gene>
<dbReference type="Pfam" id="PF00350">
    <property type="entry name" value="Dynamin_N"/>
    <property type="match status" value="1"/>
</dbReference>
<protein>
    <submittedName>
        <fullName evidence="3">Dynamin family protein</fullName>
    </submittedName>
</protein>
<dbReference type="Proteomes" id="UP000682951">
    <property type="component" value="Unassembled WGS sequence"/>
</dbReference>
<evidence type="ECO:0000313" key="4">
    <source>
        <dbReference type="Proteomes" id="UP000682951"/>
    </source>
</evidence>
<dbReference type="CDD" id="cd09912">
    <property type="entry name" value="DLP_2"/>
    <property type="match status" value="1"/>
</dbReference>
<name>A0ABS5HJB0_9BACT</name>
<feature type="domain" description="Dynamin N-terminal" evidence="2">
    <location>
        <begin position="60"/>
        <end position="214"/>
    </location>
</feature>
<dbReference type="PANTHER" id="PTHR43681">
    <property type="entry name" value="TRANSMEMBRANE GTPASE FZO"/>
    <property type="match status" value="1"/>
</dbReference>
<evidence type="ECO:0000313" key="3">
    <source>
        <dbReference type="EMBL" id="MBR8464343.1"/>
    </source>
</evidence>
<dbReference type="Gene3D" id="3.40.50.300">
    <property type="entry name" value="P-loop containing nucleotide triphosphate hydrolases"/>
    <property type="match status" value="1"/>
</dbReference>
<accession>A0ABS5HJB0</accession>
<dbReference type="PANTHER" id="PTHR43681:SF1">
    <property type="entry name" value="SARCALUMENIN"/>
    <property type="match status" value="1"/>
</dbReference>
<dbReference type="InterPro" id="IPR027417">
    <property type="entry name" value="P-loop_NTPase"/>
</dbReference>
<evidence type="ECO:0000259" key="2">
    <source>
        <dbReference type="Pfam" id="PF00350"/>
    </source>
</evidence>
<sequence length="610" mass="70536">MFKSFINAYKSAYFQVFGDDFYGKFKRFAKAICEPKLHPSVELKDELKKLDLFICEPLTIAIVGQFSSGKSTFLNALLGFEILPTGVTPVTARLTHIRYAPSLSLHIYYKNGRELSLNVSEISRFVDQRESLDDIKELCIYAPSEILKHFSFIDTPGLNSLSSSDTRTTKDVIDGVAGVVWLSLIDNAARASELADLHEFLNKSDKIAICVLNQKDKLNKTELENILSHAQLTYDKIFNQIIAISAKQAVLAKQNSDQNLYESSNFDAVIDAIRVNFSNEDIKERFIKRKCQILLTNSISQHEYMAEIYQKAAEILTEFDANLQGNLNEIKNKFEPKLEASFNEIKEIAKFISSEIISSLKSKKISHYEPKKSFFRGKSWSKNEYEMMSFDSDEIFSKLIYNDVKISKFFKAYKRSLLKLENELKQDINILYNELERKFMIYKSEFENIRKEIATQSDVEFANIRTHAGQVYEIFLRDFETTKFAKEQKISLFFEKLNLKVATNYESAIKIAVYFIKEKIDIAATSYAKDPLHFALFIPNFNETYERVLTSLNLYEFENEMLSNTSFLNKILNELACEFNQIKTEKLTNIDELKSRHINLKDELKRLKIG</sequence>
<organism evidence="3 4">
    <name type="scientific">Campylobacter anatolicus</name>
    <dbReference type="NCBI Taxonomy" id="2829105"/>
    <lineage>
        <taxon>Bacteria</taxon>
        <taxon>Pseudomonadati</taxon>
        <taxon>Campylobacterota</taxon>
        <taxon>Epsilonproteobacteria</taxon>
        <taxon>Campylobacterales</taxon>
        <taxon>Campylobacteraceae</taxon>
        <taxon>Campylobacter</taxon>
    </lineage>
</organism>
<comment type="caution">
    <text evidence="3">The sequence shown here is derived from an EMBL/GenBank/DDBJ whole genome shotgun (WGS) entry which is preliminary data.</text>
</comment>
<dbReference type="InterPro" id="IPR045063">
    <property type="entry name" value="Dynamin_N"/>
</dbReference>
<feature type="coiled-coil region" evidence="1">
    <location>
        <begin position="418"/>
        <end position="452"/>
    </location>
</feature>
<evidence type="ECO:0000256" key="1">
    <source>
        <dbReference type="SAM" id="Coils"/>
    </source>
</evidence>
<dbReference type="RefSeq" id="WP_212142259.1">
    <property type="nucleotide sequence ID" value="NZ_JAGSSW010000007.1"/>
</dbReference>
<keyword evidence="4" id="KW-1185">Reference proteome</keyword>
<dbReference type="InterPro" id="IPR051943">
    <property type="entry name" value="TRAFAC_Dynamin-like_GTPase"/>
</dbReference>
<proteinExistence type="predicted"/>
<dbReference type="EMBL" id="JAGSSW010000007">
    <property type="protein sequence ID" value="MBR8464343.1"/>
    <property type="molecule type" value="Genomic_DNA"/>
</dbReference>
<keyword evidence="1" id="KW-0175">Coiled coil</keyword>